<sequence length="164" mass="18530">MNIRESDLPGIGRKFCVDTRSGDKLVIVIHNDDRRELYHLNPDDPDEVMSMITLDDEEARTVSGILSGITYKPKQLETQEMMLDGLLIEWLRIEPLSLCIGKRIGELDIRRRTGATIIAVIEKNHQKCMNPGPEYMFAAGSTLVVAGERMHLKELKQLLLNGSL</sequence>
<reference evidence="2" key="1">
    <citation type="submission" date="2020-09" db="EMBL/GenBank/DDBJ databases">
        <title>A novel bacterium of genus Paenibacillus, isolated from South China Sea.</title>
        <authorList>
            <person name="Huang H."/>
            <person name="Mo K."/>
            <person name="Hu Y."/>
        </authorList>
    </citation>
    <scope>NUCLEOTIDE SEQUENCE</scope>
    <source>
        <strain evidence="2">IB182363</strain>
    </source>
</reference>
<dbReference type="PANTHER" id="PTHR30445">
    <property type="entry name" value="K(+)_H(+) ANTIPORTER SUBUNIT KHTT"/>
    <property type="match status" value="1"/>
</dbReference>
<evidence type="ECO:0000259" key="1">
    <source>
        <dbReference type="PROSITE" id="PS51202"/>
    </source>
</evidence>
<comment type="caution">
    <text evidence="2">The sequence shown here is derived from an EMBL/GenBank/DDBJ whole genome shotgun (WGS) entry which is preliminary data.</text>
</comment>
<dbReference type="InterPro" id="IPR026278">
    <property type="entry name" value="KhtT"/>
</dbReference>
<dbReference type="Pfam" id="PF02080">
    <property type="entry name" value="TrkA_C"/>
    <property type="match status" value="1"/>
</dbReference>
<dbReference type="PIRSF" id="PIRSF005028">
    <property type="entry name" value="KhtT"/>
    <property type="match status" value="1"/>
</dbReference>
<dbReference type="GO" id="GO:0006813">
    <property type="term" value="P:potassium ion transport"/>
    <property type="evidence" value="ECO:0007669"/>
    <property type="project" value="InterPro"/>
</dbReference>
<gene>
    <name evidence="2" type="ORF">IDH45_13570</name>
</gene>
<dbReference type="InterPro" id="IPR050144">
    <property type="entry name" value="AAE_transporter"/>
</dbReference>
<evidence type="ECO:0000313" key="3">
    <source>
        <dbReference type="Proteomes" id="UP000639396"/>
    </source>
</evidence>
<dbReference type="SUPFAM" id="SSF116726">
    <property type="entry name" value="TrkA C-terminal domain-like"/>
    <property type="match status" value="1"/>
</dbReference>
<dbReference type="Gene3D" id="3.30.70.1450">
    <property type="entry name" value="Regulator of K+ conductance, C-terminal domain"/>
    <property type="match status" value="1"/>
</dbReference>
<dbReference type="Proteomes" id="UP000639396">
    <property type="component" value="Unassembled WGS sequence"/>
</dbReference>
<dbReference type="EMBL" id="JACXJA010000016">
    <property type="protein sequence ID" value="MBD2863016.1"/>
    <property type="molecule type" value="Genomic_DNA"/>
</dbReference>
<feature type="domain" description="RCK C-terminal" evidence="1">
    <location>
        <begin position="76"/>
        <end position="161"/>
    </location>
</feature>
<dbReference type="InterPro" id="IPR036721">
    <property type="entry name" value="RCK_C_sf"/>
</dbReference>
<name>A0A927CB44_9BACL</name>
<evidence type="ECO:0000313" key="2">
    <source>
        <dbReference type="EMBL" id="MBD2863016.1"/>
    </source>
</evidence>
<protein>
    <submittedName>
        <fullName evidence="2">Cation:proton antiporter regulatory subunit</fullName>
    </submittedName>
</protein>
<dbReference type="Pfam" id="PF25991">
    <property type="entry name" value="KhtT_N"/>
    <property type="match status" value="1"/>
</dbReference>
<keyword evidence="3" id="KW-1185">Reference proteome</keyword>
<dbReference type="InterPro" id="IPR058776">
    <property type="entry name" value="KhtT-like_N"/>
</dbReference>
<proteinExistence type="predicted"/>
<dbReference type="PANTHER" id="PTHR30445:SF8">
    <property type="entry name" value="K(+)_H(+) ANTIPORTER SUBUNIT KHTT"/>
    <property type="match status" value="1"/>
</dbReference>
<dbReference type="AlphaFoldDB" id="A0A927CB44"/>
<dbReference type="PROSITE" id="PS51202">
    <property type="entry name" value="RCK_C"/>
    <property type="match status" value="1"/>
</dbReference>
<dbReference type="GO" id="GO:0008324">
    <property type="term" value="F:monoatomic cation transmembrane transporter activity"/>
    <property type="evidence" value="ECO:0007669"/>
    <property type="project" value="InterPro"/>
</dbReference>
<organism evidence="2 3">
    <name type="scientific">Paenibacillus oceani</name>
    <dbReference type="NCBI Taxonomy" id="2772510"/>
    <lineage>
        <taxon>Bacteria</taxon>
        <taxon>Bacillati</taxon>
        <taxon>Bacillota</taxon>
        <taxon>Bacilli</taxon>
        <taxon>Bacillales</taxon>
        <taxon>Paenibacillaceae</taxon>
        <taxon>Paenibacillus</taxon>
    </lineage>
</organism>
<accession>A0A927CB44</accession>
<dbReference type="InterPro" id="IPR006037">
    <property type="entry name" value="RCK_C"/>
</dbReference>